<keyword evidence="2" id="KW-1185">Reference proteome</keyword>
<accession>A0A699YRZ3</accession>
<evidence type="ECO:0000313" key="1">
    <source>
        <dbReference type="EMBL" id="GFH09039.1"/>
    </source>
</evidence>
<dbReference type="AlphaFoldDB" id="A0A699YRZ3"/>
<proteinExistence type="predicted"/>
<name>A0A699YRZ3_HAELA</name>
<comment type="caution">
    <text evidence="1">The sequence shown here is derived from an EMBL/GenBank/DDBJ whole genome shotgun (WGS) entry which is preliminary data.</text>
</comment>
<dbReference type="Proteomes" id="UP000485058">
    <property type="component" value="Unassembled WGS sequence"/>
</dbReference>
<evidence type="ECO:0000313" key="2">
    <source>
        <dbReference type="Proteomes" id="UP000485058"/>
    </source>
</evidence>
<reference evidence="1 2" key="1">
    <citation type="submission" date="2020-02" db="EMBL/GenBank/DDBJ databases">
        <title>Draft genome sequence of Haematococcus lacustris strain NIES-144.</title>
        <authorList>
            <person name="Morimoto D."/>
            <person name="Nakagawa S."/>
            <person name="Yoshida T."/>
            <person name="Sawayama S."/>
        </authorList>
    </citation>
    <scope>NUCLEOTIDE SEQUENCE [LARGE SCALE GENOMIC DNA]</scope>
    <source>
        <strain evidence="1 2">NIES-144</strain>
    </source>
</reference>
<dbReference type="EMBL" id="BLLF01000204">
    <property type="protein sequence ID" value="GFH09039.1"/>
    <property type="molecule type" value="Genomic_DNA"/>
</dbReference>
<sequence>MTRLNAALQAELAAGSHGRERDKYDPLKDLLRSELPLRGPWPEVAQQMLRLEALCGPVAQRASPNQVMKARGGQAFAAALMDFQRLALAPEAFAHLHEAHADMAQWMLVRS</sequence>
<protein>
    <submittedName>
        <fullName evidence="1">Uncharacterized protein</fullName>
    </submittedName>
</protein>
<organism evidence="1 2">
    <name type="scientific">Haematococcus lacustris</name>
    <name type="common">Green alga</name>
    <name type="synonym">Haematococcus pluvialis</name>
    <dbReference type="NCBI Taxonomy" id="44745"/>
    <lineage>
        <taxon>Eukaryota</taxon>
        <taxon>Viridiplantae</taxon>
        <taxon>Chlorophyta</taxon>
        <taxon>core chlorophytes</taxon>
        <taxon>Chlorophyceae</taxon>
        <taxon>CS clade</taxon>
        <taxon>Chlamydomonadales</taxon>
        <taxon>Haematococcaceae</taxon>
        <taxon>Haematococcus</taxon>
    </lineage>
</organism>
<gene>
    <name evidence="1" type="ORF">HaLaN_04106</name>
</gene>